<keyword evidence="2" id="KW-1185">Reference proteome</keyword>
<proteinExistence type="predicted"/>
<accession>A0A0U1KTU0</accession>
<dbReference type="EMBL" id="CTRP01000002">
    <property type="protein sequence ID" value="CQR70094.1"/>
    <property type="molecule type" value="Genomic_DNA"/>
</dbReference>
<organism evidence="1 2">
    <name type="scientific">Sporomusa ovata</name>
    <dbReference type="NCBI Taxonomy" id="2378"/>
    <lineage>
        <taxon>Bacteria</taxon>
        <taxon>Bacillati</taxon>
        <taxon>Bacillota</taxon>
        <taxon>Negativicutes</taxon>
        <taxon>Selenomonadales</taxon>
        <taxon>Sporomusaceae</taxon>
        <taxon>Sporomusa</taxon>
    </lineage>
</organism>
<name>A0A0U1KTU0_9FIRM</name>
<evidence type="ECO:0000313" key="1">
    <source>
        <dbReference type="EMBL" id="CQR70094.1"/>
    </source>
</evidence>
<dbReference type="Pfam" id="PF08902">
    <property type="entry name" value="DUF1848"/>
    <property type="match status" value="1"/>
</dbReference>
<dbReference type="InterPro" id="IPR014998">
    <property type="entry name" value="DUF1848"/>
</dbReference>
<dbReference type="AlphaFoldDB" id="A0A0U1KTU0"/>
<protein>
    <recommendedName>
        <fullName evidence="3">DUF1848 domain-containing protein</fullName>
    </recommendedName>
</protein>
<gene>
    <name evidence="1" type="ORF">SpAn4DRAFT_4606</name>
</gene>
<sequence>MIISASRRTDIPAFYSEWFVNRLKAGYVYVRNPMNPKQISKISLNTEDVDCIVFWTKNAAPMFNKLATIDALGFSYYFQWTMTSYGKDIEYNLPEKAKVIDSFKALSNKIGSHRTIWRYDPIIVSQQFPPEYHVHTFAKMCHLLKGYTNKCIFSYVDLYAKTSKKAKGIIGSEVDTLSMLKIAAEFAEIARLNNISLETCSEQIELSQFGIRHSACINKHTIETIIGCAIDVKKAKGQREYCQCIDSVDIGAYDCCPHGCVYCYATASEKAVFENRKRHDVNSPLLIGRPCATDKITERIAKTVKSSQTVLL</sequence>
<dbReference type="Proteomes" id="UP000049855">
    <property type="component" value="Unassembled WGS sequence"/>
</dbReference>
<reference evidence="2" key="1">
    <citation type="submission" date="2015-03" db="EMBL/GenBank/DDBJ databases">
        <authorList>
            <person name="Nijsse Bart"/>
        </authorList>
    </citation>
    <scope>NUCLEOTIDE SEQUENCE [LARGE SCALE GENOMIC DNA]</scope>
</reference>
<dbReference type="RefSeq" id="WP_021170720.1">
    <property type="nucleotide sequence ID" value="NZ_CTRP01000002.1"/>
</dbReference>
<evidence type="ECO:0000313" key="2">
    <source>
        <dbReference type="Proteomes" id="UP000049855"/>
    </source>
</evidence>
<evidence type="ECO:0008006" key="3">
    <source>
        <dbReference type="Google" id="ProtNLM"/>
    </source>
</evidence>